<dbReference type="KEGG" id="acan:ACA1_071080"/>
<dbReference type="EMBL" id="KB007857">
    <property type="protein sequence ID" value="ELR23487.1"/>
    <property type="molecule type" value="Genomic_DNA"/>
</dbReference>
<dbReference type="Proteomes" id="UP000011083">
    <property type="component" value="Unassembled WGS sequence"/>
</dbReference>
<organism evidence="1 2">
    <name type="scientific">Acanthamoeba castellanii (strain ATCC 30010 / Neff)</name>
    <dbReference type="NCBI Taxonomy" id="1257118"/>
    <lineage>
        <taxon>Eukaryota</taxon>
        <taxon>Amoebozoa</taxon>
        <taxon>Discosea</taxon>
        <taxon>Longamoebia</taxon>
        <taxon>Centramoebida</taxon>
        <taxon>Acanthamoebidae</taxon>
        <taxon>Acanthamoeba</taxon>
    </lineage>
</organism>
<accession>L8HE32</accession>
<keyword evidence="2" id="KW-1185">Reference proteome</keyword>
<name>L8HE32_ACACF</name>
<proteinExistence type="predicted"/>
<feature type="non-terminal residue" evidence="1">
    <location>
        <position position="224"/>
    </location>
</feature>
<reference evidence="1 2" key="1">
    <citation type="journal article" date="2013" name="Genome Biol.">
        <title>Genome of Acanthamoeba castellanii highlights extensive lateral gene transfer and early evolution of tyrosine kinase signaling.</title>
        <authorList>
            <person name="Clarke M."/>
            <person name="Lohan A.J."/>
            <person name="Liu B."/>
            <person name="Lagkouvardos I."/>
            <person name="Roy S."/>
            <person name="Zafar N."/>
            <person name="Bertelli C."/>
            <person name="Schilde C."/>
            <person name="Kianianmomeni A."/>
            <person name="Burglin T.R."/>
            <person name="Frech C."/>
            <person name="Turcotte B."/>
            <person name="Kopec K.O."/>
            <person name="Synnott J.M."/>
            <person name="Choo C."/>
            <person name="Paponov I."/>
            <person name="Finkler A."/>
            <person name="Soon Heng Tan C."/>
            <person name="Hutchins A.P."/>
            <person name="Weinmeier T."/>
            <person name="Rattei T."/>
            <person name="Chu J.S."/>
            <person name="Gimenez G."/>
            <person name="Irimia M."/>
            <person name="Rigden D.J."/>
            <person name="Fitzpatrick D.A."/>
            <person name="Lorenzo-Morales J."/>
            <person name="Bateman A."/>
            <person name="Chiu C.H."/>
            <person name="Tang P."/>
            <person name="Hegemann P."/>
            <person name="Fromm H."/>
            <person name="Raoult D."/>
            <person name="Greub G."/>
            <person name="Miranda-Saavedra D."/>
            <person name="Chen N."/>
            <person name="Nash P."/>
            <person name="Ginger M.L."/>
            <person name="Horn M."/>
            <person name="Schaap P."/>
            <person name="Caler L."/>
            <person name="Loftus B."/>
        </authorList>
    </citation>
    <scope>NUCLEOTIDE SEQUENCE [LARGE SCALE GENOMIC DNA]</scope>
    <source>
        <strain evidence="1 2">Neff</strain>
    </source>
</reference>
<dbReference type="RefSeq" id="XP_004353015.1">
    <property type="nucleotide sequence ID" value="XM_004352963.1"/>
</dbReference>
<evidence type="ECO:0000313" key="1">
    <source>
        <dbReference type="EMBL" id="ELR23487.1"/>
    </source>
</evidence>
<dbReference type="AlphaFoldDB" id="L8HE32"/>
<dbReference type="VEuPathDB" id="AmoebaDB:ACA1_071080"/>
<evidence type="ECO:0000313" key="2">
    <source>
        <dbReference type="Proteomes" id="UP000011083"/>
    </source>
</evidence>
<gene>
    <name evidence="1" type="ORF">ACA1_071080</name>
</gene>
<dbReference type="GeneID" id="14924467"/>
<protein>
    <submittedName>
        <fullName evidence="1">Uncharacterized protein</fullName>
    </submittedName>
</protein>
<sequence length="224" mass="25501">QEDTQLCGACAPTENYGSPYLSLDQLARWDYRCTRALASNAWWEAFPTKVPSLLDCCRLKLEQMVLLGQVTILQLSPLVEHYIARLPRRHAARFVTSLFAKSITHWFPCKSLLGKIHTFVPYSTLQHATLDCDVDDTHKFNFPVRQDGYFCAQCHVIACSDHLRECVGCGDMVCDECGAQSWEAMVPDYTREEWIDAGRPTPIPTTCQEDVYGWVVEETNNTQE</sequence>